<proteinExistence type="predicted"/>
<dbReference type="Gene3D" id="3.30.70.2450">
    <property type="match status" value="1"/>
</dbReference>
<keyword evidence="6" id="KW-1185">Reference proteome</keyword>
<dbReference type="GO" id="GO:0016709">
    <property type="term" value="F:oxidoreductase activity, acting on paired donors, with incorporation or reduction of molecular oxygen, NAD(P)H as one donor, and incorporation of one atom of oxygen"/>
    <property type="evidence" value="ECO:0007669"/>
    <property type="project" value="UniProtKB-ARBA"/>
</dbReference>
<dbReference type="InterPro" id="IPR050641">
    <property type="entry name" value="RIFMO-like"/>
</dbReference>
<keyword evidence="5" id="KW-0560">Oxidoreductase</keyword>
<evidence type="ECO:0000256" key="3">
    <source>
        <dbReference type="ARBA" id="ARBA00022827"/>
    </source>
</evidence>
<dbReference type="PRINTS" id="PR00420">
    <property type="entry name" value="RNGMNOXGNASE"/>
</dbReference>
<gene>
    <name evidence="5" type="ordered locus">GYO_1353</name>
</gene>
<reference evidence="5 6" key="1">
    <citation type="journal article" date="2012" name="J. Bacteriol.">
        <title>Whole-genome sequences of Bacillus subtilis and close relatives.</title>
        <authorList>
            <person name="Earl A.M."/>
            <person name="Eppinger M."/>
            <person name="Fricke W.F."/>
            <person name="Rosovitz M.J."/>
            <person name="Rasko D.A."/>
            <person name="Daugherty S."/>
            <person name="Losick R."/>
            <person name="Kolter R."/>
            <person name="Ravel J."/>
        </authorList>
    </citation>
    <scope>NUCLEOTIDE SEQUENCE [LARGE SCALE GENOMIC DNA]</scope>
    <source>
        <strain evidence="6">DSM 15029 / JCM 12233 / NBRC 101239 / NRRL B-23049 / TU-B-10</strain>
    </source>
</reference>
<dbReference type="AlphaFoldDB" id="G4NUT0"/>
<dbReference type="InterPro" id="IPR002938">
    <property type="entry name" value="FAD-bd"/>
</dbReference>
<accession>G4NUT0</accession>
<dbReference type="PANTHER" id="PTHR43004">
    <property type="entry name" value="TRK SYSTEM POTASSIUM UPTAKE PROTEIN"/>
    <property type="match status" value="1"/>
</dbReference>
<keyword evidence="3" id="KW-0274">FAD</keyword>
<feature type="domain" description="FAD-binding" evidence="4">
    <location>
        <begin position="28"/>
        <end position="363"/>
    </location>
</feature>
<evidence type="ECO:0000259" key="4">
    <source>
        <dbReference type="Pfam" id="PF01494"/>
    </source>
</evidence>
<name>G4NUT0_BACS4</name>
<dbReference type="Pfam" id="PF01494">
    <property type="entry name" value="FAD_binding_3"/>
    <property type="match status" value="1"/>
</dbReference>
<evidence type="ECO:0000256" key="1">
    <source>
        <dbReference type="ARBA" id="ARBA00001974"/>
    </source>
</evidence>
<keyword evidence="5" id="KW-0503">Monooxygenase</keyword>
<dbReference type="KEGG" id="bst:GYO_1353"/>
<dbReference type="STRING" id="1052585.GYO_1353"/>
<dbReference type="GO" id="GO:0071949">
    <property type="term" value="F:FAD binding"/>
    <property type="evidence" value="ECO:0007669"/>
    <property type="project" value="InterPro"/>
</dbReference>
<dbReference type="Gene3D" id="3.50.50.60">
    <property type="entry name" value="FAD/NAD(P)-binding domain"/>
    <property type="match status" value="1"/>
</dbReference>
<dbReference type="Proteomes" id="UP000002651">
    <property type="component" value="Chromosome"/>
</dbReference>
<keyword evidence="2" id="KW-0285">Flavoprotein</keyword>
<dbReference type="InterPro" id="IPR036188">
    <property type="entry name" value="FAD/NAD-bd_sf"/>
</dbReference>
<organism evidence="5 6">
    <name type="scientific">Bacillus spizizenii (strain DSM 15029 / JCM 12233 / NBRC 101239 / NRRL B-23049 / TU-B-10)</name>
    <name type="common">Bacillus subtilis subsp. spizizenii</name>
    <dbReference type="NCBI Taxonomy" id="1052585"/>
    <lineage>
        <taxon>Bacteria</taxon>
        <taxon>Bacillati</taxon>
        <taxon>Bacillota</taxon>
        <taxon>Bacilli</taxon>
        <taxon>Bacillales</taxon>
        <taxon>Bacillaceae</taxon>
        <taxon>Bacillus</taxon>
    </lineage>
</organism>
<dbReference type="EMBL" id="CP002905">
    <property type="protein sequence ID" value="AEP86008.1"/>
    <property type="molecule type" value="Genomic_DNA"/>
</dbReference>
<dbReference type="PANTHER" id="PTHR43004:SF19">
    <property type="entry name" value="BINDING MONOOXYGENASE, PUTATIVE (JCVI)-RELATED"/>
    <property type="match status" value="1"/>
</dbReference>
<evidence type="ECO:0000313" key="6">
    <source>
        <dbReference type="Proteomes" id="UP000002651"/>
    </source>
</evidence>
<dbReference type="Pfam" id="PF21274">
    <property type="entry name" value="Rng_hyd_C"/>
    <property type="match status" value="1"/>
</dbReference>
<dbReference type="EC" id="1.14.13.8" evidence="5"/>
<comment type="cofactor">
    <cofactor evidence="1">
        <name>FAD</name>
        <dbReference type="ChEBI" id="CHEBI:57692"/>
    </cofactor>
</comment>
<dbReference type="HOGENOM" id="CLU_009665_20_1_9"/>
<sequence length="522" mass="57010">MKMVLVFRLFYWFLFVLYETKGVIKMNVEAVIIGGGPVGFMLASELAMAGVKTCVIERLEKPVPHSKALTLHPRTLELLEMRGLLERFVSKGSKIPSGHFSMLDTRLDFSGLDTSCPYTLLLPQAKTEQLLEEHARSLGAEVFRGAEALSVTQNGTETQTIFKDRGGSLRTITSMFVVGADGAGSTVRKQAGIEFPGTDSTVTAALGDVALLSPPPSGVLSLCTKEGGVMIVPLSPDQYRIVVISPYRTQTPKDVPVTEEELKADLARICGTDFGLTEPSWMSRFGNAARQAKWYRDDRIFLAGDAAHIHFPAGGQGLNVGLQDAMNLGWKLAAAVKGVAPSWLLDSYHKERHPAAEGLLRNTEAQTKLFDFNQAGLHLRSMMSELLAFPEVNRYVAGQISALDVRYEADPNMPPHRLNGSRLPDMELILSDGSSERLYSCLHNGTFVLLSLTQEACDHSRLKGLRTVNASLAEPNEKLRDVHTILIRPDGHVAWAVGASEPDCAEVIQAGVSRWISVASRV</sequence>
<evidence type="ECO:0000256" key="2">
    <source>
        <dbReference type="ARBA" id="ARBA00022630"/>
    </source>
</evidence>
<dbReference type="Gene3D" id="3.40.30.120">
    <property type="match status" value="1"/>
</dbReference>
<dbReference type="SUPFAM" id="SSF51905">
    <property type="entry name" value="FAD/NAD(P)-binding domain"/>
    <property type="match status" value="1"/>
</dbReference>
<dbReference type="NCBIfam" id="NF006092">
    <property type="entry name" value="PRK08244.1"/>
    <property type="match status" value="1"/>
</dbReference>
<evidence type="ECO:0000313" key="5">
    <source>
        <dbReference type="EMBL" id="AEP86008.1"/>
    </source>
</evidence>
<protein>
    <submittedName>
        <fullName evidence="5">FAD-dependent monooxygenase</fullName>
        <ecNumber evidence="5">1.14.13.8</ecNumber>
    </submittedName>
</protein>